<accession>A0A7J7NT28</accession>
<dbReference type="Gene3D" id="3.30.200.20">
    <property type="entry name" value="Phosphorylase Kinase, domain 1"/>
    <property type="match status" value="1"/>
</dbReference>
<reference evidence="14 15" key="1">
    <citation type="journal article" date="2020" name="IScience">
        <title>Genome Sequencing of the Endangered Kingdonia uniflora (Circaeasteraceae, Ranunculales) Reveals Potential Mechanisms of Evolutionary Specialization.</title>
        <authorList>
            <person name="Sun Y."/>
            <person name="Deng T."/>
            <person name="Zhang A."/>
            <person name="Moore M.J."/>
            <person name="Landis J.B."/>
            <person name="Lin N."/>
            <person name="Zhang H."/>
            <person name="Zhang X."/>
            <person name="Huang J."/>
            <person name="Zhang X."/>
            <person name="Sun H."/>
            <person name="Wang H."/>
        </authorList>
    </citation>
    <scope>NUCLEOTIDE SEQUENCE [LARGE SCALE GENOMIC DNA]</scope>
    <source>
        <strain evidence="14">TB1705</strain>
        <tissue evidence="14">Leaf</tissue>
    </source>
</reference>
<dbReference type="InterPro" id="IPR035892">
    <property type="entry name" value="C2_domain_sf"/>
</dbReference>
<evidence type="ECO:0000256" key="11">
    <source>
        <dbReference type="RuleBase" id="RU000304"/>
    </source>
</evidence>
<dbReference type="InterPro" id="IPR000719">
    <property type="entry name" value="Prot_kinase_dom"/>
</dbReference>
<feature type="binding site" evidence="10">
    <location>
        <position position="65"/>
    </location>
    <ligand>
        <name>ATP</name>
        <dbReference type="ChEBI" id="CHEBI:30616"/>
    </ligand>
</feature>
<evidence type="ECO:0000256" key="4">
    <source>
        <dbReference type="ARBA" id="ARBA00022729"/>
    </source>
</evidence>
<gene>
    <name evidence="14" type="ORF">GIB67_043021</name>
</gene>
<keyword evidence="15" id="KW-1185">Reference proteome</keyword>
<proteinExistence type="inferred from homology"/>
<dbReference type="PROSITE" id="PS00108">
    <property type="entry name" value="PROTEIN_KINASE_ST"/>
    <property type="match status" value="1"/>
</dbReference>
<dbReference type="InterPro" id="IPR011009">
    <property type="entry name" value="Kinase-like_dom_sf"/>
</dbReference>
<evidence type="ECO:0000256" key="8">
    <source>
        <dbReference type="ARBA" id="ARBA00022989"/>
    </source>
</evidence>
<evidence type="ECO:0000256" key="6">
    <source>
        <dbReference type="ARBA" id="ARBA00022777"/>
    </source>
</evidence>
<comment type="caution">
    <text evidence="14">The sequence shown here is derived from an EMBL/GenBank/DDBJ whole genome shotgun (WGS) entry which is preliminary data.</text>
</comment>
<evidence type="ECO:0000256" key="2">
    <source>
        <dbReference type="ARBA" id="ARBA00022679"/>
    </source>
</evidence>
<dbReference type="SMART" id="SM00239">
    <property type="entry name" value="C2"/>
    <property type="match status" value="1"/>
</dbReference>
<dbReference type="SUPFAM" id="SSF56112">
    <property type="entry name" value="Protein kinase-like (PK-like)"/>
    <property type="match status" value="1"/>
</dbReference>
<comment type="similarity">
    <text evidence="11">Belongs to the protein kinase superfamily.</text>
</comment>
<evidence type="ECO:0000256" key="7">
    <source>
        <dbReference type="ARBA" id="ARBA00022840"/>
    </source>
</evidence>
<evidence type="ECO:0000259" key="12">
    <source>
        <dbReference type="PROSITE" id="PS50004"/>
    </source>
</evidence>
<dbReference type="GO" id="GO:0005524">
    <property type="term" value="F:ATP binding"/>
    <property type="evidence" value="ECO:0007669"/>
    <property type="project" value="UniProtKB-UniRule"/>
</dbReference>
<dbReference type="Pfam" id="PF00069">
    <property type="entry name" value="Pkinase"/>
    <property type="match status" value="1"/>
</dbReference>
<keyword evidence="3" id="KW-0812">Transmembrane</keyword>
<dbReference type="InterPro" id="IPR017441">
    <property type="entry name" value="Protein_kinase_ATP_BS"/>
</dbReference>
<evidence type="ECO:0000313" key="14">
    <source>
        <dbReference type="EMBL" id="KAF6170331.1"/>
    </source>
</evidence>
<keyword evidence="4" id="KW-0732">Signal</keyword>
<dbReference type="Gene3D" id="2.60.40.150">
    <property type="entry name" value="C2 domain"/>
    <property type="match status" value="1"/>
</dbReference>
<dbReference type="PANTHER" id="PTHR47974:SF24">
    <property type="entry name" value="RECEPTOR-LIKE SERINE_THREONINE-PROTEIN KINASE"/>
    <property type="match status" value="1"/>
</dbReference>
<keyword evidence="11" id="KW-0723">Serine/threonine-protein kinase</keyword>
<dbReference type="InterPro" id="IPR008271">
    <property type="entry name" value="Ser/Thr_kinase_AS"/>
</dbReference>
<evidence type="ECO:0008006" key="16">
    <source>
        <dbReference type="Google" id="ProtNLM"/>
    </source>
</evidence>
<dbReference type="InterPro" id="IPR000008">
    <property type="entry name" value="C2_dom"/>
</dbReference>
<feature type="domain" description="Protein kinase" evidence="13">
    <location>
        <begin position="37"/>
        <end position="308"/>
    </location>
</feature>
<dbReference type="PROSITE" id="PS50011">
    <property type="entry name" value="PROTEIN_KINASE_DOM"/>
    <property type="match status" value="1"/>
</dbReference>
<dbReference type="PANTHER" id="PTHR47974">
    <property type="entry name" value="OS07G0415500 PROTEIN"/>
    <property type="match status" value="1"/>
</dbReference>
<dbReference type="SMART" id="SM00220">
    <property type="entry name" value="S_TKc"/>
    <property type="match status" value="1"/>
</dbReference>
<keyword evidence="7 10" id="KW-0067">ATP-binding</keyword>
<evidence type="ECO:0000256" key="5">
    <source>
        <dbReference type="ARBA" id="ARBA00022741"/>
    </source>
</evidence>
<evidence type="ECO:0000256" key="10">
    <source>
        <dbReference type="PROSITE-ProRule" id="PRU10141"/>
    </source>
</evidence>
<name>A0A7J7NT28_9MAGN</name>
<keyword evidence="9" id="KW-0472">Membrane</keyword>
<keyword evidence="5 10" id="KW-0547">Nucleotide-binding</keyword>
<keyword evidence="8" id="KW-1133">Transmembrane helix</keyword>
<protein>
    <recommendedName>
        <fullName evidence="16">Protein kinase domain-containing protein</fullName>
    </recommendedName>
</protein>
<dbReference type="Gene3D" id="1.10.510.10">
    <property type="entry name" value="Transferase(Phosphotransferase) domain 1"/>
    <property type="match status" value="1"/>
</dbReference>
<feature type="domain" description="C2" evidence="12">
    <location>
        <begin position="342"/>
        <end position="461"/>
    </location>
</feature>
<sequence length="483" mass="55775">MDSQLVGTQNEYRYMRELARLPREFSYEELKMATNNFRPENKLGSGGSGSVFKAIMKDGTKMAVKRIERAEYGKQEFQAEISAIASVQHVHLVRLRGYCSHAVENEGAFFIVYDLLPNGSLDNWIFPKRGCPIGRFLSWKLRYKVAVDVARALVYLHHDCCPRILHLDVKPENILLDENLEAVLSDFGLSKLTKEDEREFQPKTIRGTAGYMAPEWYLGNSISDKCDIFSYGKVVMDLIFGQRYVCLDRDGNDIYIKGGNSAQELQTFHGFMWDKLTQKGLLDLIDKRLMKDGKVNEKEASLLVHTALCCLDEDPKKRPGDMREVLDMLEAGKPDGIRAIIDRFPREFFKEKVPKGTPGLLVIIVHEAYNIVGKYTTKDLYAQFSFRREWRETKHVKKDRNPKWEEEFSFLLEEAPVNDKLSVQVISSRTILCVLNGDEYLGRVFINLSDVTERKRTNEVYQLCYDDEPTNGKIHIELHWRTQ</sequence>
<dbReference type="FunFam" id="1.10.510.10:FF:000537">
    <property type="entry name" value="Putative receptor-like protein kinase"/>
    <property type="match status" value="1"/>
</dbReference>
<evidence type="ECO:0000259" key="13">
    <source>
        <dbReference type="PROSITE" id="PS50011"/>
    </source>
</evidence>
<keyword evidence="2" id="KW-0808">Transferase</keyword>
<dbReference type="EMBL" id="JACGCM010000593">
    <property type="protein sequence ID" value="KAF6170331.1"/>
    <property type="molecule type" value="Genomic_DNA"/>
</dbReference>
<dbReference type="CDD" id="cd00030">
    <property type="entry name" value="C2"/>
    <property type="match status" value="1"/>
</dbReference>
<dbReference type="PROSITE" id="PS50004">
    <property type="entry name" value="C2"/>
    <property type="match status" value="1"/>
</dbReference>
<dbReference type="OrthoDB" id="193931at2759"/>
<dbReference type="Pfam" id="PF00168">
    <property type="entry name" value="C2"/>
    <property type="match status" value="1"/>
</dbReference>
<dbReference type="Proteomes" id="UP000541444">
    <property type="component" value="Unassembled WGS sequence"/>
</dbReference>
<evidence type="ECO:0000256" key="9">
    <source>
        <dbReference type="ARBA" id="ARBA00023136"/>
    </source>
</evidence>
<evidence type="ECO:0000256" key="3">
    <source>
        <dbReference type="ARBA" id="ARBA00022692"/>
    </source>
</evidence>
<comment type="subcellular location">
    <subcellularLocation>
        <location evidence="1">Membrane</location>
        <topology evidence="1">Single-pass membrane protein</topology>
    </subcellularLocation>
</comment>
<evidence type="ECO:0000313" key="15">
    <source>
        <dbReference type="Proteomes" id="UP000541444"/>
    </source>
</evidence>
<keyword evidence="6" id="KW-0418">Kinase</keyword>
<dbReference type="SUPFAM" id="SSF49562">
    <property type="entry name" value="C2 domain (Calcium/lipid-binding domain, CaLB)"/>
    <property type="match status" value="1"/>
</dbReference>
<dbReference type="GO" id="GO:0004674">
    <property type="term" value="F:protein serine/threonine kinase activity"/>
    <property type="evidence" value="ECO:0007669"/>
    <property type="project" value="UniProtKB-KW"/>
</dbReference>
<organism evidence="14 15">
    <name type="scientific">Kingdonia uniflora</name>
    <dbReference type="NCBI Taxonomy" id="39325"/>
    <lineage>
        <taxon>Eukaryota</taxon>
        <taxon>Viridiplantae</taxon>
        <taxon>Streptophyta</taxon>
        <taxon>Embryophyta</taxon>
        <taxon>Tracheophyta</taxon>
        <taxon>Spermatophyta</taxon>
        <taxon>Magnoliopsida</taxon>
        <taxon>Ranunculales</taxon>
        <taxon>Circaeasteraceae</taxon>
        <taxon>Kingdonia</taxon>
    </lineage>
</organism>
<evidence type="ECO:0000256" key="1">
    <source>
        <dbReference type="ARBA" id="ARBA00004167"/>
    </source>
</evidence>
<dbReference type="PROSITE" id="PS00107">
    <property type="entry name" value="PROTEIN_KINASE_ATP"/>
    <property type="match status" value="1"/>
</dbReference>
<dbReference type="GO" id="GO:0016020">
    <property type="term" value="C:membrane"/>
    <property type="evidence" value="ECO:0007669"/>
    <property type="project" value="UniProtKB-SubCell"/>
</dbReference>
<dbReference type="AlphaFoldDB" id="A0A7J7NT28"/>